<dbReference type="GO" id="GO:0006352">
    <property type="term" value="P:DNA-templated transcription initiation"/>
    <property type="evidence" value="ECO:0007669"/>
    <property type="project" value="InterPro"/>
</dbReference>
<evidence type="ECO:0000259" key="6">
    <source>
        <dbReference type="Pfam" id="PF04542"/>
    </source>
</evidence>
<dbReference type="SUPFAM" id="SSF88946">
    <property type="entry name" value="Sigma2 domain of RNA polymerase sigma factors"/>
    <property type="match status" value="1"/>
</dbReference>
<name>A0A383D7L5_9ZZZZ</name>
<dbReference type="PANTHER" id="PTHR43133">
    <property type="entry name" value="RNA POLYMERASE ECF-TYPE SIGMA FACTO"/>
    <property type="match status" value="1"/>
</dbReference>
<dbReference type="InterPro" id="IPR013324">
    <property type="entry name" value="RNA_pol_sigma_r3/r4-like"/>
</dbReference>
<sequence>MKQGKKLQTVMMNQTSSISSIMQLDKTGKNYIYTDEQLIARFQGGDEQAYIELVNRYRNKLLNFVYRYIGDFEISEDIVQDTMVKLYQKKHYYKEIAKFSTWLYTIAKNLARTELRKKKQRRVTFLSQMTRDEKPYDIPSDQPGIDQEIQSEITNKIIRKAIDELSEKFKTVIVLRDIQELPYEEISSIVGVPMGTVKSRINRARLQLQVELKHLRT</sequence>
<comment type="similarity">
    <text evidence="1">Belongs to the sigma-70 factor family. ECF subfamily.</text>
</comment>
<evidence type="ECO:0000256" key="1">
    <source>
        <dbReference type="ARBA" id="ARBA00010641"/>
    </source>
</evidence>
<evidence type="ECO:0000259" key="7">
    <source>
        <dbReference type="Pfam" id="PF08281"/>
    </source>
</evidence>
<reference evidence="8" key="1">
    <citation type="submission" date="2018-05" db="EMBL/GenBank/DDBJ databases">
        <authorList>
            <person name="Lanie J.A."/>
            <person name="Ng W.-L."/>
            <person name="Kazmierczak K.M."/>
            <person name="Andrzejewski T.M."/>
            <person name="Davidsen T.M."/>
            <person name="Wayne K.J."/>
            <person name="Tettelin H."/>
            <person name="Glass J.I."/>
            <person name="Rusch D."/>
            <person name="Podicherti R."/>
            <person name="Tsui H.-C.T."/>
            <person name="Winkler M.E."/>
        </authorList>
    </citation>
    <scope>NUCLEOTIDE SEQUENCE</scope>
</reference>
<proteinExistence type="inferred from homology"/>
<organism evidence="8">
    <name type="scientific">marine metagenome</name>
    <dbReference type="NCBI Taxonomy" id="408172"/>
    <lineage>
        <taxon>unclassified sequences</taxon>
        <taxon>metagenomes</taxon>
        <taxon>ecological metagenomes</taxon>
    </lineage>
</organism>
<keyword evidence="4" id="KW-0238">DNA-binding</keyword>
<dbReference type="InterPro" id="IPR014284">
    <property type="entry name" value="RNA_pol_sigma-70_dom"/>
</dbReference>
<dbReference type="InterPro" id="IPR013325">
    <property type="entry name" value="RNA_pol_sigma_r2"/>
</dbReference>
<protein>
    <recommendedName>
        <fullName evidence="9">RNA polymerase subunit sigma-24</fullName>
    </recommendedName>
</protein>
<dbReference type="GO" id="GO:0003677">
    <property type="term" value="F:DNA binding"/>
    <property type="evidence" value="ECO:0007669"/>
    <property type="project" value="UniProtKB-KW"/>
</dbReference>
<feature type="domain" description="RNA polymerase sigma-70 region 2" evidence="6">
    <location>
        <begin position="53"/>
        <end position="119"/>
    </location>
</feature>
<keyword evidence="5" id="KW-0804">Transcription</keyword>
<evidence type="ECO:0000256" key="4">
    <source>
        <dbReference type="ARBA" id="ARBA00023125"/>
    </source>
</evidence>
<dbReference type="GO" id="GO:0016987">
    <property type="term" value="F:sigma factor activity"/>
    <property type="evidence" value="ECO:0007669"/>
    <property type="project" value="UniProtKB-KW"/>
</dbReference>
<evidence type="ECO:0000313" key="8">
    <source>
        <dbReference type="EMBL" id="SVE39848.1"/>
    </source>
</evidence>
<keyword evidence="2" id="KW-0805">Transcription regulation</keyword>
<accession>A0A383D7L5</accession>
<dbReference type="AlphaFoldDB" id="A0A383D7L5"/>
<gene>
    <name evidence="8" type="ORF">METZ01_LOCUS492702</name>
</gene>
<feature type="non-terminal residue" evidence="8">
    <location>
        <position position="217"/>
    </location>
</feature>
<dbReference type="Gene3D" id="1.10.10.10">
    <property type="entry name" value="Winged helix-like DNA-binding domain superfamily/Winged helix DNA-binding domain"/>
    <property type="match status" value="1"/>
</dbReference>
<evidence type="ECO:0000256" key="3">
    <source>
        <dbReference type="ARBA" id="ARBA00023082"/>
    </source>
</evidence>
<evidence type="ECO:0000256" key="2">
    <source>
        <dbReference type="ARBA" id="ARBA00023015"/>
    </source>
</evidence>
<dbReference type="InterPro" id="IPR007627">
    <property type="entry name" value="RNA_pol_sigma70_r2"/>
</dbReference>
<dbReference type="EMBL" id="UINC01214561">
    <property type="protein sequence ID" value="SVE39848.1"/>
    <property type="molecule type" value="Genomic_DNA"/>
</dbReference>
<dbReference type="NCBIfam" id="TIGR02937">
    <property type="entry name" value="sigma70-ECF"/>
    <property type="match status" value="1"/>
</dbReference>
<dbReference type="InterPro" id="IPR039425">
    <property type="entry name" value="RNA_pol_sigma-70-like"/>
</dbReference>
<dbReference type="InterPro" id="IPR036388">
    <property type="entry name" value="WH-like_DNA-bd_sf"/>
</dbReference>
<dbReference type="SUPFAM" id="SSF88659">
    <property type="entry name" value="Sigma3 and sigma4 domains of RNA polymerase sigma factors"/>
    <property type="match status" value="1"/>
</dbReference>
<evidence type="ECO:0000256" key="5">
    <source>
        <dbReference type="ARBA" id="ARBA00023163"/>
    </source>
</evidence>
<feature type="domain" description="RNA polymerase sigma factor 70 region 4 type 2" evidence="7">
    <location>
        <begin position="157"/>
        <end position="208"/>
    </location>
</feature>
<dbReference type="Pfam" id="PF08281">
    <property type="entry name" value="Sigma70_r4_2"/>
    <property type="match status" value="1"/>
</dbReference>
<dbReference type="Pfam" id="PF04542">
    <property type="entry name" value="Sigma70_r2"/>
    <property type="match status" value="1"/>
</dbReference>
<dbReference type="InterPro" id="IPR013249">
    <property type="entry name" value="RNA_pol_sigma70_r4_t2"/>
</dbReference>
<evidence type="ECO:0008006" key="9">
    <source>
        <dbReference type="Google" id="ProtNLM"/>
    </source>
</evidence>
<keyword evidence="3" id="KW-0731">Sigma factor</keyword>
<dbReference type="CDD" id="cd06171">
    <property type="entry name" value="Sigma70_r4"/>
    <property type="match status" value="1"/>
</dbReference>
<dbReference type="Gene3D" id="1.10.1740.10">
    <property type="match status" value="1"/>
</dbReference>
<dbReference type="PANTHER" id="PTHR43133:SF8">
    <property type="entry name" value="RNA POLYMERASE SIGMA FACTOR HI_1459-RELATED"/>
    <property type="match status" value="1"/>
</dbReference>